<accession>A0A5N4DRC5</accession>
<proteinExistence type="predicted"/>
<dbReference type="AlphaFoldDB" id="A0A5N4DRC5"/>
<comment type="caution">
    <text evidence="1">The sequence shown here is derived from an EMBL/GenBank/DDBJ whole genome shotgun (WGS) entry which is preliminary data.</text>
</comment>
<organism evidence="1 2">
    <name type="scientific">Camelus dromedarius</name>
    <name type="common">Dromedary</name>
    <name type="synonym">Arabian camel</name>
    <dbReference type="NCBI Taxonomy" id="9838"/>
    <lineage>
        <taxon>Eukaryota</taxon>
        <taxon>Metazoa</taxon>
        <taxon>Chordata</taxon>
        <taxon>Craniata</taxon>
        <taxon>Vertebrata</taxon>
        <taxon>Euteleostomi</taxon>
        <taxon>Mammalia</taxon>
        <taxon>Eutheria</taxon>
        <taxon>Laurasiatheria</taxon>
        <taxon>Artiodactyla</taxon>
        <taxon>Tylopoda</taxon>
        <taxon>Camelidae</taxon>
        <taxon>Camelus</taxon>
    </lineage>
</organism>
<dbReference type="Proteomes" id="UP000299084">
    <property type="component" value="Unassembled WGS sequence"/>
</dbReference>
<keyword evidence="2" id="KW-1185">Reference proteome</keyword>
<gene>
    <name evidence="1" type="ORF">Cadr_000010760</name>
</gene>
<sequence>MDESRKLHTASPGCVDTREVHACTHFRHLRRLVWWHQLSDFRQPSFQRSTVTQQAATPANFRSFS</sequence>
<name>A0A5N4DRC5_CAMDR</name>
<protein>
    <submittedName>
        <fullName evidence="1">Uncharacterized protein</fullName>
    </submittedName>
</protein>
<reference evidence="1 2" key="1">
    <citation type="journal article" date="2019" name="Mol. Ecol. Resour.">
        <title>Improving Illumina assemblies with Hi-C and long reads: an example with the North African dromedary.</title>
        <authorList>
            <person name="Elbers J.P."/>
            <person name="Rogers M.F."/>
            <person name="Perelman P.L."/>
            <person name="Proskuryakova A.A."/>
            <person name="Serdyukova N.A."/>
            <person name="Johnson W.E."/>
            <person name="Horin P."/>
            <person name="Corander J."/>
            <person name="Murphy D."/>
            <person name="Burger P.A."/>
        </authorList>
    </citation>
    <scope>NUCLEOTIDE SEQUENCE [LARGE SCALE GENOMIC DNA]</scope>
    <source>
        <strain evidence="1">Drom800</strain>
        <tissue evidence="1">Blood</tissue>
    </source>
</reference>
<dbReference type="EMBL" id="JWIN03000009">
    <property type="protein sequence ID" value="KAB1273620.1"/>
    <property type="molecule type" value="Genomic_DNA"/>
</dbReference>
<evidence type="ECO:0000313" key="1">
    <source>
        <dbReference type="EMBL" id="KAB1273620.1"/>
    </source>
</evidence>
<evidence type="ECO:0000313" key="2">
    <source>
        <dbReference type="Proteomes" id="UP000299084"/>
    </source>
</evidence>